<keyword evidence="2" id="KW-1185">Reference proteome</keyword>
<evidence type="ECO:0000313" key="2">
    <source>
        <dbReference type="Proteomes" id="UP001552299"/>
    </source>
</evidence>
<reference evidence="1 2" key="1">
    <citation type="journal article" date="2024" name="Plant Biotechnol. J.">
        <title>Dendrobium thyrsiflorum genome and its molecular insights into genes involved in important horticultural traits.</title>
        <authorList>
            <person name="Chen B."/>
            <person name="Wang J.Y."/>
            <person name="Zheng P.J."/>
            <person name="Li K.L."/>
            <person name="Liang Y.M."/>
            <person name="Chen X.F."/>
            <person name="Zhang C."/>
            <person name="Zhao X."/>
            <person name="He X."/>
            <person name="Zhang G.Q."/>
            <person name="Liu Z.J."/>
            <person name="Xu Q."/>
        </authorList>
    </citation>
    <scope>NUCLEOTIDE SEQUENCE [LARGE SCALE GENOMIC DNA]</scope>
    <source>
        <strain evidence="1">GZMU011</strain>
    </source>
</reference>
<gene>
    <name evidence="1" type="ORF">M5K25_023665</name>
</gene>
<organism evidence="1 2">
    <name type="scientific">Dendrobium thyrsiflorum</name>
    <name type="common">Pinecone-like raceme dendrobium</name>
    <name type="synonym">Orchid</name>
    <dbReference type="NCBI Taxonomy" id="117978"/>
    <lineage>
        <taxon>Eukaryota</taxon>
        <taxon>Viridiplantae</taxon>
        <taxon>Streptophyta</taxon>
        <taxon>Embryophyta</taxon>
        <taxon>Tracheophyta</taxon>
        <taxon>Spermatophyta</taxon>
        <taxon>Magnoliopsida</taxon>
        <taxon>Liliopsida</taxon>
        <taxon>Asparagales</taxon>
        <taxon>Orchidaceae</taxon>
        <taxon>Epidendroideae</taxon>
        <taxon>Malaxideae</taxon>
        <taxon>Dendrobiinae</taxon>
        <taxon>Dendrobium</taxon>
    </lineage>
</organism>
<dbReference type="EMBL" id="JANQDX010000017">
    <property type="protein sequence ID" value="KAL0909133.1"/>
    <property type="molecule type" value="Genomic_DNA"/>
</dbReference>
<dbReference type="Proteomes" id="UP001552299">
    <property type="component" value="Unassembled WGS sequence"/>
</dbReference>
<name>A0ABD0UG16_DENTH</name>
<accession>A0ABD0UG16</accession>
<sequence length="61" mass="7246">MTKKQELEKKRKKNTNDFVMEEKVEANSKKTELYKEEREQTKKYVKSCSTASLSLAKELFI</sequence>
<proteinExistence type="predicted"/>
<protein>
    <submittedName>
        <fullName evidence="1">Uncharacterized protein</fullName>
    </submittedName>
</protein>
<comment type="caution">
    <text evidence="1">The sequence shown here is derived from an EMBL/GenBank/DDBJ whole genome shotgun (WGS) entry which is preliminary data.</text>
</comment>
<evidence type="ECO:0000313" key="1">
    <source>
        <dbReference type="EMBL" id="KAL0909133.1"/>
    </source>
</evidence>
<dbReference type="AlphaFoldDB" id="A0ABD0UG16"/>